<dbReference type="InterPro" id="IPR036890">
    <property type="entry name" value="HATPase_C_sf"/>
</dbReference>
<organism evidence="13 14">
    <name type="scientific">Flavihumibacter solisilvae</name>
    <dbReference type="NCBI Taxonomy" id="1349421"/>
    <lineage>
        <taxon>Bacteria</taxon>
        <taxon>Pseudomonadati</taxon>
        <taxon>Bacteroidota</taxon>
        <taxon>Chitinophagia</taxon>
        <taxon>Chitinophagales</taxon>
        <taxon>Chitinophagaceae</taxon>
        <taxon>Flavihumibacter</taxon>
    </lineage>
</organism>
<evidence type="ECO:0000256" key="11">
    <source>
        <dbReference type="SAM" id="SignalP"/>
    </source>
</evidence>
<protein>
    <recommendedName>
        <fullName evidence="2">histidine kinase</fullName>
        <ecNumber evidence="2">2.7.13.3</ecNumber>
    </recommendedName>
</protein>
<evidence type="ECO:0000256" key="5">
    <source>
        <dbReference type="ARBA" id="ARBA00022741"/>
    </source>
</evidence>
<dbReference type="PANTHER" id="PTHR41523:SF8">
    <property type="entry name" value="ETHYLENE RESPONSE SENSOR PROTEIN"/>
    <property type="match status" value="1"/>
</dbReference>
<feature type="chain" id="PRO_5002135379" description="histidine kinase" evidence="11">
    <location>
        <begin position="21"/>
        <end position="746"/>
    </location>
</feature>
<dbReference type="PROSITE" id="PS50005">
    <property type="entry name" value="TPR"/>
    <property type="match status" value="2"/>
</dbReference>
<proteinExistence type="predicted"/>
<dbReference type="Gene3D" id="1.25.40.10">
    <property type="entry name" value="Tetratricopeptide repeat domain"/>
    <property type="match status" value="2"/>
</dbReference>
<dbReference type="OrthoDB" id="1223659at2"/>
<keyword evidence="3" id="KW-0597">Phosphoprotein</keyword>
<dbReference type="InterPro" id="IPR003594">
    <property type="entry name" value="HATPase_dom"/>
</dbReference>
<dbReference type="GO" id="GO:0005524">
    <property type="term" value="F:ATP binding"/>
    <property type="evidence" value="ECO:0007669"/>
    <property type="project" value="UniProtKB-KW"/>
</dbReference>
<dbReference type="EC" id="2.7.13.3" evidence="2"/>
<evidence type="ECO:0000256" key="8">
    <source>
        <dbReference type="PROSITE-ProRule" id="PRU00339"/>
    </source>
</evidence>
<feature type="transmembrane region" description="Helical" evidence="10">
    <location>
        <begin position="477"/>
        <end position="497"/>
    </location>
</feature>
<gene>
    <name evidence="13" type="ORF">OI18_21795</name>
</gene>
<keyword evidence="14" id="KW-1185">Reference proteome</keyword>
<name>A0A0C1LAR9_9BACT</name>
<keyword evidence="9" id="KW-0175">Coiled coil</keyword>
<keyword evidence="10" id="KW-1133">Transmembrane helix</keyword>
<feature type="repeat" description="TPR" evidence="8">
    <location>
        <begin position="236"/>
        <end position="269"/>
    </location>
</feature>
<dbReference type="Pfam" id="PF02518">
    <property type="entry name" value="HATPase_c"/>
    <property type="match status" value="1"/>
</dbReference>
<evidence type="ECO:0000259" key="12">
    <source>
        <dbReference type="SMART" id="SM00387"/>
    </source>
</evidence>
<keyword evidence="7" id="KW-0067">ATP-binding</keyword>
<dbReference type="Pfam" id="PF07568">
    <property type="entry name" value="HisKA_2"/>
    <property type="match status" value="1"/>
</dbReference>
<keyword evidence="10" id="KW-0472">Membrane</keyword>
<keyword evidence="8" id="KW-0802">TPR repeat</keyword>
<dbReference type="InterPro" id="IPR011990">
    <property type="entry name" value="TPR-like_helical_dom_sf"/>
</dbReference>
<sequence length="746" mass="84379">MRTAITILFLLSVYATRLCAQQGNSDPALIDKLLQNAKTLIFKKGEEPKDLDSSITLLVKAEEQAKLSGDRNQLGAAHLLHSQALRELKQSQSGKPFADSALAIFTKTHAVNKIAHAYIEIAQYYNAFDAKELPQKIVYYENAREYFLLSRDTLNAADAYKVIGELYGMKYDYASAISQLHKALELGQPFKGFDLQGTYDLLGDHYTSNGNSLEGIRYGLLAVKTAEVQQDSSQLGTLYNRLGTTYLGLDQFEKADEYFQKSLAIAIHNSDTVSIYILATNIGINYVLMNRGRETLDLINKITKTYPRPPNSMINRLYMSSYILVNQPDSATRYYNLLSKALTELSPTDPTRRALEGPIIKYLIATDQLSKAYQHLSSYYEMRKTSPSAIADRQYHLWSFIVDSMSGQLASAVRHFQQYKIISDSLYNSQKNNLVEQLKIEYETGKKDMELQSRQANIQLLTQQSQSQQKIISQERLIRNMIIFISIALLLLLIIAYNRYRLKQRSNLQLESQQQEINRKNQTLQRLVGEKEWLMKEIHHRVKNNLQTVIGLLNAQIAHLQHKDMKETLRSSQNRITAMSLIHQKLYQTEGSAETYMPAYIYELVDHLREVYGVKGKIGFDLDLDKATLNVALAVPVGLIINEAVTNAIKYAFPGSRTGVIEIRFKDNIETYMLSVSDNGCGMPYGNETTHTNTLGFQLMAGLAREIGTELEVVASPGHGTSISLQFSPNPEMLNIKEYAGENSDR</sequence>
<evidence type="ECO:0000256" key="2">
    <source>
        <dbReference type="ARBA" id="ARBA00012438"/>
    </source>
</evidence>
<comment type="catalytic activity">
    <reaction evidence="1">
        <text>ATP + protein L-histidine = ADP + protein N-phospho-L-histidine.</text>
        <dbReference type="EC" id="2.7.13.3"/>
    </reaction>
</comment>
<dbReference type="SUPFAM" id="SSF55874">
    <property type="entry name" value="ATPase domain of HSP90 chaperone/DNA topoisomerase II/histidine kinase"/>
    <property type="match status" value="1"/>
</dbReference>
<evidence type="ECO:0000256" key="7">
    <source>
        <dbReference type="ARBA" id="ARBA00022840"/>
    </source>
</evidence>
<dbReference type="EMBL" id="JSVC01000034">
    <property type="protein sequence ID" value="KIC92618.1"/>
    <property type="molecule type" value="Genomic_DNA"/>
</dbReference>
<evidence type="ECO:0000256" key="4">
    <source>
        <dbReference type="ARBA" id="ARBA00022679"/>
    </source>
</evidence>
<dbReference type="SMART" id="SM00387">
    <property type="entry name" value="HATPase_c"/>
    <property type="match status" value="1"/>
</dbReference>
<evidence type="ECO:0000313" key="13">
    <source>
        <dbReference type="EMBL" id="KIC92618.1"/>
    </source>
</evidence>
<dbReference type="SUPFAM" id="SSF48452">
    <property type="entry name" value="TPR-like"/>
    <property type="match status" value="2"/>
</dbReference>
<dbReference type="SMART" id="SM00028">
    <property type="entry name" value="TPR"/>
    <property type="match status" value="2"/>
</dbReference>
<keyword evidence="6" id="KW-0418">Kinase</keyword>
<evidence type="ECO:0000256" key="6">
    <source>
        <dbReference type="ARBA" id="ARBA00022777"/>
    </source>
</evidence>
<keyword evidence="5" id="KW-0547">Nucleotide-binding</keyword>
<dbReference type="STRING" id="1349421.OI18_21795"/>
<feature type="signal peptide" evidence="11">
    <location>
        <begin position="1"/>
        <end position="20"/>
    </location>
</feature>
<keyword evidence="11" id="KW-0732">Signal</keyword>
<dbReference type="Gene3D" id="3.30.450.20">
    <property type="entry name" value="PAS domain"/>
    <property type="match status" value="1"/>
</dbReference>
<dbReference type="InterPro" id="IPR019734">
    <property type="entry name" value="TPR_rpt"/>
</dbReference>
<dbReference type="AlphaFoldDB" id="A0A0C1LAR9"/>
<evidence type="ECO:0000256" key="10">
    <source>
        <dbReference type="SAM" id="Phobius"/>
    </source>
</evidence>
<keyword evidence="4" id="KW-0808">Transferase</keyword>
<dbReference type="GO" id="GO:0004673">
    <property type="term" value="F:protein histidine kinase activity"/>
    <property type="evidence" value="ECO:0007669"/>
    <property type="project" value="UniProtKB-EC"/>
</dbReference>
<evidence type="ECO:0000256" key="1">
    <source>
        <dbReference type="ARBA" id="ARBA00000085"/>
    </source>
</evidence>
<feature type="domain" description="Histidine kinase/HSP90-like ATPase" evidence="12">
    <location>
        <begin position="632"/>
        <end position="731"/>
    </location>
</feature>
<dbReference type="Proteomes" id="UP000031408">
    <property type="component" value="Unassembled WGS sequence"/>
</dbReference>
<dbReference type="Gene3D" id="3.30.565.10">
    <property type="entry name" value="Histidine kinase-like ATPase, C-terminal domain"/>
    <property type="match status" value="1"/>
</dbReference>
<reference evidence="13 14" key="1">
    <citation type="submission" date="2014-11" db="EMBL/GenBank/DDBJ databases">
        <title>Genome sequence of Flavihumibacter solisilvae 3-3.</title>
        <authorList>
            <person name="Zhou G."/>
            <person name="Li M."/>
            <person name="Wang G."/>
        </authorList>
    </citation>
    <scope>NUCLEOTIDE SEQUENCE [LARGE SCALE GENOMIC DNA]</scope>
    <source>
        <strain evidence="13 14">3-3</strain>
    </source>
</reference>
<feature type="coiled-coil region" evidence="9">
    <location>
        <begin position="503"/>
        <end position="530"/>
    </location>
</feature>
<evidence type="ECO:0000313" key="14">
    <source>
        <dbReference type="Proteomes" id="UP000031408"/>
    </source>
</evidence>
<dbReference type="RefSeq" id="WP_039144016.1">
    <property type="nucleotide sequence ID" value="NZ_JSVC01000034.1"/>
</dbReference>
<dbReference type="PANTHER" id="PTHR41523">
    <property type="entry name" value="TWO-COMPONENT SYSTEM SENSOR PROTEIN"/>
    <property type="match status" value="1"/>
</dbReference>
<feature type="repeat" description="TPR" evidence="8">
    <location>
        <begin position="157"/>
        <end position="190"/>
    </location>
</feature>
<keyword evidence="10" id="KW-0812">Transmembrane</keyword>
<comment type="caution">
    <text evidence="13">The sequence shown here is derived from an EMBL/GenBank/DDBJ whole genome shotgun (WGS) entry which is preliminary data.</text>
</comment>
<accession>A0A0C1LAR9</accession>
<evidence type="ECO:0000256" key="3">
    <source>
        <dbReference type="ARBA" id="ARBA00022553"/>
    </source>
</evidence>
<dbReference type="InterPro" id="IPR011495">
    <property type="entry name" value="Sig_transdc_His_kin_sub2_dim/P"/>
</dbReference>
<evidence type="ECO:0000256" key="9">
    <source>
        <dbReference type="SAM" id="Coils"/>
    </source>
</evidence>